<dbReference type="RefSeq" id="XP_019864165.1">
    <property type="nucleotide sequence ID" value="XM_020008606.1"/>
</dbReference>
<dbReference type="GO" id="GO:0007156">
    <property type="term" value="P:homophilic cell adhesion via plasma membrane adhesion molecules"/>
    <property type="evidence" value="ECO:0007669"/>
    <property type="project" value="InterPro"/>
</dbReference>
<dbReference type="AlphaFoldDB" id="A0AAN0K4P5"/>
<dbReference type="InterPro" id="IPR039808">
    <property type="entry name" value="Cadherin"/>
</dbReference>
<evidence type="ECO:0000259" key="9">
    <source>
        <dbReference type="PROSITE" id="PS50268"/>
    </source>
</evidence>
<dbReference type="InterPro" id="IPR020894">
    <property type="entry name" value="Cadherin_CS"/>
</dbReference>
<dbReference type="PANTHER" id="PTHR24027">
    <property type="entry name" value="CADHERIN-23"/>
    <property type="match status" value="1"/>
</dbReference>
<dbReference type="PROSITE" id="PS50268">
    <property type="entry name" value="CADHERIN_2"/>
    <property type="match status" value="2"/>
</dbReference>
<evidence type="ECO:0000256" key="6">
    <source>
        <dbReference type="ARBA" id="ARBA00022989"/>
    </source>
</evidence>
<dbReference type="GO" id="GO:0005912">
    <property type="term" value="C:adherens junction"/>
    <property type="evidence" value="ECO:0007669"/>
    <property type="project" value="TreeGrafter"/>
</dbReference>
<keyword evidence="5 8" id="KW-0106">Calcium</keyword>
<dbReference type="InterPro" id="IPR015919">
    <property type="entry name" value="Cadherin-like_sf"/>
</dbReference>
<comment type="subcellular location">
    <subcellularLocation>
        <location evidence="1">Membrane</location>
        <topology evidence="1">Single-pass membrane protein</topology>
    </subcellularLocation>
</comment>
<dbReference type="PANTHER" id="PTHR24027:SF422">
    <property type="entry name" value="CADHERIN DOMAIN-CONTAINING PROTEIN"/>
    <property type="match status" value="1"/>
</dbReference>
<feature type="domain" description="Cadherin" evidence="9">
    <location>
        <begin position="4"/>
        <end position="62"/>
    </location>
</feature>
<dbReference type="SUPFAM" id="SSF49313">
    <property type="entry name" value="Cadherin-like"/>
    <property type="match status" value="2"/>
</dbReference>
<evidence type="ECO:0000256" key="4">
    <source>
        <dbReference type="ARBA" id="ARBA00022737"/>
    </source>
</evidence>
<keyword evidence="7" id="KW-0472">Membrane</keyword>
<evidence type="ECO:0000256" key="3">
    <source>
        <dbReference type="ARBA" id="ARBA00022729"/>
    </source>
</evidence>
<reference evidence="11" key="1">
    <citation type="journal article" date="2010" name="Nature">
        <title>The Amphimedon queenslandica genome and the evolution of animal complexity.</title>
        <authorList>
            <person name="Srivastava M."/>
            <person name="Simakov O."/>
            <person name="Chapman J."/>
            <person name="Fahey B."/>
            <person name="Gauthier M.E."/>
            <person name="Mitros T."/>
            <person name="Richards G.S."/>
            <person name="Conaco C."/>
            <person name="Dacre M."/>
            <person name="Hellsten U."/>
            <person name="Larroux C."/>
            <person name="Putnam N.H."/>
            <person name="Stanke M."/>
            <person name="Adamska M."/>
            <person name="Darling A."/>
            <person name="Degnan S.M."/>
            <person name="Oakley T.H."/>
            <person name="Plachetzki D.C."/>
            <person name="Zhai Y."/>
            <person name="Adamski M."/>
            <person name="Calcino A."/>
            <person name="Cummins S.F."/>
            <person name="Goodstein D.M."/>
            <person name="Harris C."/>
            <person name="Jackson D.J."/>
            <person name="Leys S.P."/>
            <person name="Shu S."/>
            <person name="Woodcroft B.J."/>
            <person name="Vervoort M."/>
            <person name="Kosik K.S."/>
            <person name="Manning G."/>
            <person name="Degnan B.M."/>
            <person name="Rokhsar D.S."/>
        </authorList>
    </citation>
    <scope>NUCLEOTIDE SEQUENCE [LARGE SCALE GENOMIC DNA]</scope>
</reference>
<dbReference type="GO" id="GO:0034332">
    <property type="term" value="P:adherens junction organization"/>
    <property type="evidence" value="ECO:0007669"/>
    <property type="project" value="TreeGrafter"/>
</dbReference>
<dbReference type="GO" id="GO:0016477">
    <property type="term" value="P:cell migration"/>
    <property type="evidence" value="ECO:0007669"/>
    <property type="project" value="TreeGrafter"/>
</dbReference>
<evidence type="ECO:0000313" key="11">
    <source>
        <dbReference type="Proteomes" id="UP000007879"/>
    </source>
</evidence>
<dbReference type="Proteomes" id="UP000007879">
    <property type="component" value="Unassembled WGS sequence"/>
</dbReference>
<dbReference type="InterPro" id="IPR002126">
    <property type="entry name" value="Cadherin-like_dom"/>
</dbReference>
<keyword evidence="2" id="KW-0812">Transmembrane</keyword>
<dbReference type="Pfam" id="PF00028">
    <property type="entry name" value="Cadherin"/>
    <property type="match status" value="2"/>
</dbReference>
<dbReference type="GO" id="GO:0044331">
    <property type="term" value="P:cell-cell adhesion mediated by cadherin"/>
    <property type="evidence" value="ECO:0007669"/>
    <property type="project" value="TreeGrafter"/>
</dbReference>
<proteinExistence type="predicted"/>
<evidence type="ECO:0000256" key="8">
    <source>
        <dbReference type="PROSITE-ProRule" id="PRU00043"/>
    </source>
</evidence>
<reference evidence="10" key="2">
    <citation type="submission" date="2024-06" db="UniProtKB">
        <authorList>
            <consortium name="EnsemblMetazoa"/>
        </authorList>
    </citation>
    <scope>IDENTIFICATION</scope>
</reference>
<dbReference type="Gene3D" id="2.60.40.60">
    <property type="entry name" value="Cadherins"/>
    <property type="match status" value="2"/>
</dbReference>
<dbReference type="GO" id="GO:0008013">
    <property type="term" value="F:beta-catenin binding"/>
    <property type="evidence" value="ECO:0007669"/>
    <property type="project" value="TreeGrafter"/>
</dbReference>
<evidence type="ECO:0000256" key="7">
    <source>
        <dbReference type="ARBA" id="ARBA00023136"/>
    </source>
</evidence>
<dbReference type="GO" id="GO:0007043">
    <property type="term" value="P:cell-cell junction assembly"/>
    <property type="evidence" value="ECO:0007669"/>
    <property type="project" value="TreeGrafter"/>
</dbReference>
<dbReference type="GO" id="GO:0016342">
    <property type="term" value="C:catenin complex"/>
    <property type="evidence" value="ECO:0007669"/>
    <property type="project" value="TreeGrafter"/>
</dbReference>
<dbReference type="PROSITE" id="PS00232">
    <property type="entry name" value="CADHERIN_1"/>
    <property type="match status" value="1"/>
</dbReference>
<accession>A0AAN0K4P5</accession>
<evidence type="ECO:0000256" key="5">
    <source>
        <dbReference type="ARBA" id="ARBA00022837"/>
    </source>
</evidence>
<sequence>MNTFTIDATNGSIFAVKPLDRETIDSIELRIMARDLDLQDQRVETAIAYITVLDINDNRPRFESNSYNVSVSEDTPTGIVISRVRANDSDAGEFSRITYSIDSGAEGKFTIDPNFGRVIVASGLDYEEEKFYNLTVRATDGGGLSSTAYLEVHITDINDCTPQFDRNIYSINDILE</sequence>
<dbReference type="PRINTS" id="PR00205">
    <property type="entry name" value="CADHERIN"/>
</dbReference>
<dbReference type="FunFam" id="2.60.40.60:FF:000020">
    <property type="entry name" value="Dachsous cadherin-related 1b"/>
    <property type="match status" value="1"/>
</dbReference>
<keyword evidence="11" id="KW-1185">Reference proteome</keyword>
<dbReference type="GeneID" id="109593591"/>
<keyword evidence="3" id="KW-0732">Signal</keyword>
<dbReference type="GO" id="GO:0016339">
    <property type="term" value="P:calcium-dependent cell-cell adhesion via plasma membrane cell adhesion molecules"/>
    <property type="evidence" value="ECO:0007669"/>
    <property type="project" value="TreeGrafter"/>
</dbReference>
<dbReference type="GO" id="GO:0000902">
    <property type="term" value="P:cell morphogenesis"/>
    <property type="evidence" value="ECO:0007669"/>
    <property type="project" value="TreeGrafter"/>
</dbReference>
<evidence type="ECO:0000256" key="2">
    <source>
        <dbReference type="ARBA" id="ARBA00022692"/>
    </source>
</evidence>
<keyword evidence="6" id="KW-1133">Transmembrane helix</keyword>
<dbReference type="CDD" id="cd11304">
    <property type="entry name" value="Cadherin_repeat"/>
    <property type="match status" value="2"/>
</dbReference>
<dbReference type="EnsemblMetazoa" id="XM_020008606.1">
    <property type="protein sequence ID" value="XP_019864165.1"/>
    <property type="gene ID" value="LOC109593591"/>
</dbReference>
<evidence type="ECO:0000313" key="10">
    <source>
        <dbReference type="EnsemblMetazoa" id="XP_019864165.1"/>
    </source>
</evidence>
<dbReference type="GO" id="GO:0005509">
    <property type="term" value="F:calcium ion binding"/>
    <property type="evidence" value="ECO:0007669"/>
    <property type="project" value="UniProtKB-UniRule"/>
</dbReference>
<feature type="domain" description="Cadherin" evidence="9">
    <location>
        <begin position="63"/>
        <end position="164"/>
    </location>
</feature>
<organism evidence="10 11">
    <name type="scientific">Amphimedon queenslandica</name>
    <name type="common">Sponge</name>
    <dbReference type="NCBI Taxonomy" id="400682"/>
    <lineage>
        <taxon>Eukaryota</taxon>
        <taxon>Metazoa</taxon>
        <taxon>Porifera</taxon>
        <taxon>Demospongiae</taxon>
        <taxon>Heteroscleromorpha</taxon>
        <taxon>Haplosclerida</taxon>
        <taxon>Niphatidae</taxon>
        <taxon>Amphimedon</taxon>
    </lineage>
</organism>
<keyword evidence="4" id="KW-0677">Repeat</keyword>
<dbReference type="KEGG" id="aqu:109593591"/>
<dbReference type="GO" id="GO:0045296">
    <property type="term" value="F:cadherin binding"/>
    <property type="evidence" value="ECO:0007669"/>
    <property type="project" value="TreeGrafter"/>
</dbReference>
<name>A0AAN0K4P5_AMPQE</name>
<protein>
    <recommendedName>
        <fullName evidence="9">Cadherin domain-containing protein</fullName>
    </recommendedName>
</protein>
<evidence type="ECO:0000256" key="1">
    <source>
        <dbReference type="ARBA" id="ARBA00004167"/>
    </source>
</evidence>
<dbReference type="SMART" id="SM00112">
    <property type="entry name" value="CA"/>
    <property type="match status" value="2"/>
</dbReference>